<keyword evidence="1" id="KW-0732">Signal</keyword>
<name>A0AAV9W5K2_9PEZI</name>
<gene>
    <name evidence="3" type="ORF">TWF481_009669</name>
</gene>
<reference evidence="3 4" key="1">
    <citation type="submission" date="2023-08" db="EMBL/GenBank/DDBJ databases">
        <authorList>
            <person name="Palmer J.M."/>
        </authorList>
    </citation>
    <scope>NUCLEOTIDE SEQUENCE [LARGE SCALE GENOMIC DNA]</scope>
    <source>
        <strain evidence="3 4">TWF481</strain>
    </source>
</reference>
<feature type="domain" description="ARB-07466-like C-terminal" evidence="2">
    <location>
        <begin position="132"/>
        <end position="230"/>
    </location>
</feature>
<evidence type="ECO:0000313" key="3">
    <source>
        <dbReference type="EMBL" id="KAK6501848.1"/>
    </source>
</evidence>
<sequence>MKVFSFLPVFLLASSVLACPDHGDVEDLVERDLEISPRSVEPDFDTLIARDDEYEYDGTEEGELDARSLDLESEGDLVARATSCNNGAGAGVCANKSGSCSGGKFYPGFCSGSSAIQCCVKGPKLPSIPIGGCKKYVYTNGYKIMKVFPTLISSVGCKGSRAYKSDHAVGKALDFMLKKIAPNPNATKMAEYIMRNYGTLKVKYIIWNGKIWSRERKETPKAWSKWRKYTPPKALGTGCNARHCNHIHVSFF</sequence>
<keyword evidence="4" id="KW-1185">Reference proteome</keyword>
<dbReference type="PROSITE" id="PS51257">
    <property type="entry name" value="PROKAR_LIPOPROTEIN"/>
    <property type="match status" value="1"/>
</dbReference>
<proteinExistence type="predicted"/>
<accession>A0AAV9W5K2</accession>
<dbReference type="Proteomes" id="UP001370758">
    <property type="component" value="Unassembled WGS sequence"/>
</dbReference>
<feature type="chain" id="PRO_5043664885" description="ARB-07466-like C-terminal domain-containing protein" evidence="1">
    <location>
        <begin position="19"/>
        <end position="252"/>
    </location>
</feature>
<evidence type="ECO:0000313" key="4">
    <source>
        <dbReference type="Proteomes" id="UP001370758"/>
    </source>
</evidence>
<evidence type="ECO:0000259" key="2">
    <source>
        <dbReference type="Pfam" id="PF26571"/>
    </source>
</evidence>
<protein>
    <recommendedName>
        <fullName evidence="2">ARB-07466-like C-terminal domain-containing protein</fullName>
    </recommendedName>
</protein>
<dbReference type="InterPro" id="IPR058593">
    <property type="entry name" value="ARB_07466-like_C"/>
</dbReference>
<dbReference type="EMBL" id="JAVHJL010000006">
    <property type="protein sequence ID" value="KAK6501848.1"/>
    <property type="molecule type" value="Genomic_DNA"/>
</dbReference>
<evidence type="ECO:0000256" key="1">
    <source>
        <dbReference type="SAM" id="SignalP"/>
    </source>
</evidence>
<comment type="caution">
    <text evidence="3">The sequence shown here is derived from an EMBL/GenBank/DDBJ whole genome shotgun (WGS) entry which is preliminary data.</text>
</comment>
<dbReference type="Pfam" id="PF26571">
    <property type="entry name" value="VldE"/>
    <property type="match status" value="1"/>
</dbReference>
<organism evidence="3 4">
    <name type="scientific">Arthrobotrys musiformis</name>
    <dbReference type="NCBI Taxonomy" id="47236"/>
    <lineage>
        <taxon>Eukaryota</taxon>
        <taxon>Fungi</taxon>
        <taxon>Dikarya</taxon>
        <taxon>Ascomycota</taxon>
        <taxon>Pezizomycotina</taxon>
        <taxon>Orbiliomycetes</taxon>
        <taxon>Orbiliales</taxon>
        <taxon>Orbiliaceae</taxon>
        <taxon>Arthrobotrys</taxon>
    </lineage>
</organism>
<feature type="signal peptide" evidence="1">
    <location>
        <begin position="1"/>
        <end position="18"/>
    </location>
</feature>
<dbReference type="AlphaFoldDB" id="A0AAV9W5K2"/>